<name>A0ACA9NXY2_9GLOM</name>
<evidence type="ECO:0000313" key="1">
    <source>
        <dbReference type="EMBL" id="CAG8679356.1"/>
    </source>
</evidence>
<protein>
    <submittedName>
        <fullName evidence="1">2537_t:CDS:1</fullName>
    </submittedName>
</protein>
<feature type="non-terminal residue" evidence="1">
    <location>
        <position position="1"/>
    </location>
</feature>
<gene>
    <name evidence="1" type="ORF">RPERSI_LOCUS9037</name>
</gene>
<accession>A0ACA9NXY2</accession>
<dbReference type="Proteomes" id="UP000789920">
    <property type="component" value="Unassembled WGS sequence"/>
</dbReference>
<proteinExistence type="predicted"/>
<keyword evidence="2" id="KW-1185">Reference proteome</keyword>
<organism evidence="1 2">
    <name type="scientific">Racocetra persica</name>
    <dbReference type="NCBI Taxonomy" id="160502"/>
    <lineage>
        <taxon>Eukaryota</taxon>
        <taxon>Fungi</taxon>
        <taxon>Fungi incertae sedis</taxon>
        <taxon>Mucoromycota</taxon>
        <taxon>Glomeromycotina</taxon>
        <taxon>Glomeromycetes</taxon>
        <taxon>Diversisporales</taxon>
        <taxon>Gigasporaceae</taxon>
        <taxon>Racocetra</taxon>
    </lineage>
</organism>
<dbReference type="EMBL" id="CAJVQC010016749">
    <property type="protein sequence ID" value="CAG8679356.1"/>
    <property type="molecule type" value="Genomic_DNA"/>
</dbReference>
<reference evidence="1" key="1">
    <citation type="submission" date="2021-06" db="EMBL/GenBank/DDBJ databases">
        <authorList>
            <person name="Kallberg Y."/>
            <person name="Tangrot J."/>
            <person name="Rosling A."/>
        </authorList>
    </citation>
    <scope>NUCLEOTIDE SEQUENCE</scope>
    <source>
        <strain evidence="1">MA461A</strain>
    </source>
</reference>
<sequence>KAQDIDMIEAIESKSEKTSNLIEIVSKLSVNGESKKVQDLIKELFISREPNDNNDKKNKIRKLNLKTLFQLYYNTSQAEKHITRAYQEEIRCWYLFAEKFKEKVKEIKNNNSRFNNQQAKGTNSNNKGEYYLDLKIQIKGKKVYKDWSLKKVLKKIYNDAFESIESMPIFEIEKIFKLNPPLNDNDLKYFEDNL</sequence>
<evidence type="ECO:0000313" key="2">
    <source>
        <dbReference type="Proteomes" id="UP000789920"/>
    </source>
</evidence>
<comment type="caution">
    <text evidence="1">The sequence shown here is derived from an EMBL/GenBank/DDBJ whole genome shotgun (WGS) entry which is preliminary data.</text>
</comment>